<gene>
    <name evidence="1" type="ordered locus">MTR_1g019920</name>
</gene>
<organism evidence="1 3">
    <name type="scientific">Medicago truncatula</name>
    <name type="common">Barrel medic</name>
    <name type="synonym">Medicago tribuloides</name>
    <dbReference type="NCBI Taxonomy" id="3880"/>
    <lineage>
        <taxon>Eukaryota</taxon>
        <taxon>Viridiplantae</taxon>
        <taxon>Streptophyta</taxon>
        <taxon>Embryophyta</taxon>
        <taxon>Tracheophyta</taxon>
        <taxon>Spermatophyta</taxon>
        <taxon>Magnoliopsida</taxon>
        <taxon>eudicotyledons</taxon>
        <taxon>Gunneridae</taxon>
        <taxon>Pentapetalae</taxon>
        <taxon>rosids</taxon>
        <taxon>fabids</taxon>
        <taxon>Fabales</taxon>
        <taxon>Fabaceae</taxon>
        <taxon>Papilionoideae</taxon>
        <taxon>50 kb inversion clade</taxon>
        <taxon>NPAAA clade</taxon>
        <taxon>Hologalegina</taxon>
        <taxon>IRL clade</taxon>
        <taxon>Trifolieae</taxon>
        <taxon>Medicago</taxon>
    </lineage>
</organism>
<name>G7I4G8_MEDTR</name>
<dbReference type="PaxDb" id="3880-AES59485"/>
<reference evidence="1 3" key="2">
    <citation type="journal article" date="2014" name="BMC Genomics">
        <title>An improved genome release (version Mt4.0) for the model legume Medicago truncatula.</title>
        <authorList>
            <person name="Tang H."/>
            <person name="Krishnakumar V."/>
            <person name="Bidwell S."/>
            <person name="Rosen B."/>
            <person name="Chan A."/>
            <person name="Zhou S."/>
            <person name="Gentzbittel L."/>
            <person name="Childs K.L."/>
            <person name="Yandell M."/>
            <person name="Gundlach H."/>
            <person name="Mayer K.F."/>
            <person name="Schwartz D.C."/>
            <person name="Town C.D."/>
        </authorList>
    </citation>
    <scope>GENOME REANNOTATION</scope>
    <source>
        <strain evidence="2 3">cv. Jemalong A17</strain>
    </source>
</reference>
<dbReference type="EMBL" id="CM001217">
    <property type="protein sequence ID" value="AES59485.1"/>
    <property type="molecule type" value="Genomic_DNA"/>
</dbReference>
<dbReference type="EnsemblPlants" id="AES59485">
    <property type="protein sequence ID" value="AES59485"/>
    <property type="gene ID" value="MTR_1g019920"/>
</dbReference>
<proteinExistence type="predicted"/>
<dbReference type="HOGENOM" id="CLU_2501279_0_0_1"/>
<keyword evidence="3" id="KW-1185">Reference proteome</keyword>
<dbReference type="Proteomes" id="UP000002051">
    <property type="component" value="Unassembled WGS sequence"/>
</dbReference>
<sequence>MPITLLIIFYVADSSHDEFSPVGFNITEASITQFNLIDGNTLYYNFQVNIIARNSNKKMTFYRKMNAISLYKGNEFAWAPIACKIY</sequence>
<evidence type="ECO:0000313" key="2">
    <source>
        <dbReference type="EnsemblPlants" id="AES59485"/>
    </source>
</evidence>
<evidence type="ECO:0000313" key="3">
    <source>
        <dbReference type="Proteomes" id="UP000002051"/>
    </source>
</evidence>
<reference evidence="2" key="3">
    <citation type="submission" date="2015-04" db="UniProtKB">
        <authorList>
            <consortium name="EnsemblPlants"/>
        </authorList>
    </citation>
    <scope>IDENTIFICATION</scope>
    <source>
        <strain evidence="2">cv. Jemalong A17</strain>
    </source>
</reference>
<reference evidence="1 3" key="1">
    <citation type="journal article" date="2011" name="Nature">
        <title>The Medicago genome provides insight into the evolution of rhizobial symbioses.</title>
        <authorList>
            <person name="Young N.D."/>
            <person name="Debelle F."/>
            <person name="Oldroyd G.E."/>
            <person name="Geurts R."/>
            <person name="Cannon S.B."/>
            <person name="Udvardi M.K."/>
            <person name="Benedito V.A."/>
            <person name="Mayer K.F."/>
            <person name="Gouzy J."/>
            <person name="Schoof H."/>
            <person name="Van de Peer Y."/>
            <person name="Proost S."/>
            <person name="Cook D.R."/>
            <person name="Meyers B.C."/>
            <person name="Spannagl M."/>
            <person name="Cheung F."/>
            <person name="De Mita S."/>
            <person name="Krishnakumar V."/>
            <person name="Gundlach H."/>
            <person name="Zhou S."/>
            <person name="Mudge J."/>
            <person name="Bharti A.K."/>
            <person name="Murray J.D."/>
            <person name="Naoumkina M.A."/>
            <person name="Rosen B."/>
            <person name="Silverstein K.A."/>
            <person name="Tang H."/>
            <person name="Rombauts S."/>
            <person name="Zhao P.X."/>
            <person name="Zhou P."/>
            <person name="Barbe V."/>
            <person name="Bardou P."/>
            <person name="Bechner M."/>
            <person name="Bellec A."/>
            <person name="Berger A."/>
            <person name="Berges H."/>
            <person name="Bidwell S."/>
            <person name="Bisseling T."/>
            <person name="Choisne N."/>
            <person name="Couloux A."/>
            <person name="Denny R."/>
            <person name="Deshpande S."/>
            <person name="Dai X."/>
            <person name="Doyle J.J."/>
            <person name="Dudez A.M."/>
            <person name="Farmer A.D."/>
            <person name="Fouteau S."/>
            <person name="Franken C."/>
            <person name="Gibelin C."/>
            <person name="Gish J."/>
            <person name="Goldstein S."/>
            <person name="Gonzalez A.J."/>
            <person name="Green P.J."/>
            <person name="Hallab A."/>
            <person name="Hartog M."/>
            <person name="Hua A."/>
            <person name="Humphray S.J."/>
            <person name="Jeong D.H."/>
            <person name="Jing Y."/>
            <person name="Jocker A."/>
            <person name="Kenton S.M."/>
            <person name="Kim D.J."/>
            <person name="Klee K."/>
            <person name="Lai H."/>
            <person name="Lang C."/>
            <person name="Lin S."/>
            <person name="Macmil S.L."/>
            <person name="Magdelenat G."/>
            <person name="Matthews L."/>
            <person name="McCorrison J."/>
            <person name="Monaghan E.L."/>
            <person name="Mun J.H."/>
            <person name="Najar F.Z."/>
            <person name="Nicholson C."/>
            <person name="Noirot C."/>
            <person name="O'Bleness M."/>
            <person name="Paule C.R."/>
            <person name="Poulain J."/>
            <person name="Prion F."/>
            <person name="Qin B."/>
            <person name="Qu C."/>
            <person name="Retzel E.F."/>
            <person name="Riddle C."/>
            <person name="Sallet E."/>
            <person name="Samain S."/>
            <person name="Samson N."/>
            <person name="Sanders I."/>
            <person name="Saurat O."/>
            <person name="Scarpelli C."/>
            <person name="Schiex T."/>
            <person name="Segurens B."/>
            <person name="Severin A.J."/>
            <person name="Sherrier D.J."/>
            <person name="Shi R."/>
            <person name="Sims S."/>
            <person name="Singer S.R."/>
            <person name="Sinharoy S."/>
            <person name="Sterck L."/>
            <person name="Viollet A."/>
            <person name="Wang B.B."/>
            <person name="Wang K."/>
            <person name="Wang M."/>
            <person name="Wang X."/>
            <person name="Warfsmann J."/>
            <person name="Weissenbach J."/>
            <person name="White D.D."/>
            <person name="White J.D."/>
            <person name="Wiley G.B."/>
            <person name="Wincker P."/>
            <person name="Xing Y."/>
            <person name="Yang L."/>
            <person name="Yao Z."/>
            <person name="Ying F."/>
            <person name="Zhai J."/>
            <person name="Zhou L."/>
            <person name="Zuber A."/>
            <person name="Denarie J."/>
            <person name="Dixon R.A."/>
            <person name="May G.D."/>
            <person name="Schwartz D.C."/>
            <person name="Rogers J."/>
            <person name="Quetier F."/>
            <person name="Town C.D."/>
            <person name="Roe B.A."/>
        </authorList>
    </citation>
    <scope>NUCLEOTIDE SEQUENCE [LARGE SCALE GENOMIC DNA]</scope>
    <source>
        <strain evidence="1">A17</strain>
        <strain evidence="2 3">cv. Jemalong A17</strain>
    </source>
</reference>
<accession>G7I4G8</accession>
<protein>
    <submittedName>
        <fullName evidence="1">Harpin-induced protein, putative</fullName>
    </submittedName>
</protein>
<dbReference type="AlphaFoldDB" id="G7I4G8"/>
<evidence type="ECO:0000313" key="1">
    <source>
        <dbReference type="EMBL" id="AES59485.1"/>
    </source>
</evidence>